<accession>A0A2D0IL94</accession>
<evidence type="ECO:0000313" key="4">
    <source>
        <dbReference type="Proteomes" id="UP000283568"/>
    </source>
</evidence>
<reference evidence="1 3" key="1">
    <citation type="journal article" date="2017" name="Nat. Microbiol.">
        <title>Natural product diversity associated with the nematode symbionts Photorhabdus and Xenorhabdus.</title>
        <authorList>
            <person name="Tobias N.J."/>
            <person name="Wolff H."/>
            <person name="Djahanschiri B."/>
            <person name="Grundmann F."/>
            <person name="Kronenwerth M."/>
            <person name="Shi Y.M."/>
            <person name="Simonyi S."/>
            <person name="Grun P."/>
            <person name="Shapiro-Ilan D."/>
            <person name="Pidot S.J."/>
            <person name="Stinear T.P."/>
            <person name="Ebersberger I."/>
            <person name="Bode H.B."/>
        </authorList>
    </citation>
    <scope>NUCLEOTIDE SEQUENCE [LARGE SCALE GENOMIC DNA]</scope>
    <source>
        <strain evidence="1 3">DSM 16337</strain>
    </source>
</reference>
<organism evidence="1 3">
    <name type="scientific">Xenorhabdus ehlersii</name>
    <dbReference type="NCBI Taxonomy" id="290111"/>
    <lineage>
        <taxon>Bacteria</taxon>
        <taxon>Pseudomonadati</taxon>
        <taxon>Pseudomonadota</taxon>
        <taxon>Gammaproteobacteria</taxon>
        <taxon>Enterobacterales</taxon>
        <taxon>Morganellaceae</taxon>
        <taxon>Xenorhabdus</taxon>
    </lineage>
</organism>
<comment type="caution">
    <text evidence="1">The sequence shown here is derived from an EMBL/GenBank/DDBJ whole genome shotgun (WGS) entry which is preliminary data.</text>
</comment>
<dbReference type="RefSeq" id="WP_208638572.1">
    <property type="nucleotide sequence ID" value="NZ_CAWNOJ010000036.1"/>
</dbReference>
<name>A0A2D0IL94_9GAMM</name>
<sequence>MPPPVPTAYPTHTGWWHFYFRGAPKAPFNYTEPNPIEMNPRGTQELEMLKRNCALRRPGREPYDVNEYLTMLIRIDDRSLKKQMVELQQQCCEKCGESLPVTECCFSGEVACWNTWGWHELKLTL</sequence>
<dbReference type="AlphaFoldDB" id="A0A2D0IL94"/>
<protein>
    <submittedName>
        <fullName evidence="1">Uncharacterized protein</fullName>
    </submittedName>
</protein>
<keyword evidence="4" id="KW-1185">Reference proteome</keyword>
<dbReference type="Proteomes" id="UP000283568">
    <property type="component" value="Unassembled WGS sequence"/>
</dbReference>
<evidence type="ECO:0000313" key="2">
    <source>
        <dbReference type="EMBL" id="RKE91455.1"/>
    </source>
</evidence>
<evidence type="ECO:0000313" key="1">
    <source>
        <dbReference type="EMBL" id="PHM22581.1"/>
    </source>
</evidence>
<evidence type="ECO:0000313" key="3">
    <source>
        <dbReference type="Proteomes" id="UP000225605"/>
    </source>
</evidence>
<dbReference type="EMBL" id="RAQI01000002">
    <property type="protein sequence ID" value="RKE91455.1"/>
    <property type="molecule type" value="Genomic_DNA"/>
</dbReference>
<dbReference type="EMBL" id="NIBT01000024">
    <property type="protein sequence ID" value="PHM22581.1"/>
    <property type="molecule type" value="Genomic_DNA"/>
</dbReference>
<proteinExistence type="predicted"/>
<gene>
    <name evidence="2" type="ORF">BDE27_1681</name>
    <name evidence="1" type="ORF">Xehl_03592</name>
</gene>
<reference evidence="2 4" key="2">
    <citation type="submission" date="2018-09" db="EMBL/GenBank/DDBJ databases">
        <title>Genomic Encyclopedia of Archaeal and Bacterial Type Strains, Phase II (KMG-II): from individual species to whole genera.</title>
        <authorList>
            <person name="Goeker M."/>
        </authorList>
    </citation>
    <scope>NUCLEOTIDE SEQUENCE [LARGE SCALE GENOMIC DNA]</scope>
    <source>
        <strain evidence="2 4">DSM 16337</strain>
    </source>
</reference>
<dbReference type="Proteomes" id="UP000225605">
    <property type="component" value="Unassembled WGS sequence"/>
</dbReference>